<organism evidence="1 2">
    <name type="scientific">Candidatus Blackburnbacteria bacterium RIFCSPLOWO2_01_FULL_41_27</name>
    <dbReference type="NCBI Taxonomy" id="1797520"/>
    <lineage>
        <taxon>Bacteria</taxon>
        <taxon>Candidatus Blackburniibacteriota</taxon>
    </lineage>
</organism>
<protein>
    <submittedName>
        <fullName evidence="1">Uncharacterized protein</fullName>
    </submittedName>
</protein>
<gene>
    <name evidence="1" type="ORF">A3A58_03475</name>
</gene>
<dbReference type="Proteomes" id="UP000177685">
    <property type="component" value="Unassembled WGS sequence"/>
</dbReference>
<dbReference type="AlphaFoldDB" id="A0A1G1VE44"/>
<evidence type="ECO:0000313" key="2">
    <source>
        <dbReference type="Proteomes" id="UP000177685"/>
    </source>
</evidence>
<reference evidence="1 2" key="1">
    <citation type="journal article" date="2016" name="Nat. Commun.">
        <title>Thousands of microbial genomes shed light on interconnected biogeochemical processes in an aquifer system.</title>
        <authorList>
            <person name="Anantharaman K."/>
            <person name="Brown C.T."/>
            <person name="Hug L.A."/>
            <person name="Sharon I."/>
            <person name="Castelle C.J."/>
            <person name="Probst A.J."/>
            <person name="Thomas B.C."/>
            <person name="Singh A."/>
            <person name="Wilkins M.J."/>
            <person name="Karaoz U."/>
            <person name="Brodie E.L."/>
            <person name="Williams K.H."/>
            <person name="Hubbard S.S."/>
            <person name="Banfield J.F."/>
        </authorList>
    </citation>
    <scope>NUCLEOTIDE SEQUENCE [LARGE SCALE GENOMIC DNA]</scope>
</reference>
<accession>A0A1G1VE44</accession>
<evidence type="ECO:0000313" key="1">
    <source>
        <dbReference type="EMBL" id="OGY13607.1"/>
    </source>
</evidence>
<name>A0A1G1VE44_9BACT</name>
<dbReference type="EMBL" id="MHCD01000031">
    <property type="protein sequence ID" value="OGY13607.1"/>
    <property type="molecule type" value="Genomic_DNA"/>
</dbReference>
<proteinExistence type="predicted"/>
<sequence length="249" mass="27823">MADEAREVLPFRQKADFDETFPFGDGFVNIKANSRDLKDSLEREFQRWKQPNSICEWTAERDTKEVNFVFVSGRKERGLLQLLPELLAASAAAVIKWQSKTCEVDISKVVAHIDKQIKGRTLQSEEKQAHLLSNLGGFWSSTRFALLAEANKWKGVDSAYRSVTLDYAPFLATFSLAAAYAVVDTNASPAVKVWNAVWVPVMARTALQLVMIGGSLILPERPGRPVGGIRPVSIPRQDDPLPFQVTFEK</sequence>
<comment type="caution">
    <text evidence="1">The sequence shown here is derived from an EMBL/GenBank/DDBJ whole genome shotgun (WGS) entry which is preliminary data.</text>
</comment>